<proteinExistence type="predicted"/>
<dbReference type="Gene3D" id="3.40.50.720">
    <property type="entry name" value="NAD(P)-binding Rossmann-like Domain"/>
    <property type="match status" value="1"/>
</dbReference>
<dbReference type="OrthoDB" id="7170465at2"/>
<evidence type="ECO:0000313" key="2">
    <source>
        <dbReference type="Proteomes" id="UP000183299"/>
    </source>
</evidence>
<dbReference type="EMBL" id="FORY01000010">
    <property type="protein sequence ID" value="SFJ77423.1"/>
    <property type="molecule type" value="Genomic_DNA"/>
</dbReference>
<reference evidence="1 2" key="1">
    <citation type="submission" date="2016-10" db="EMBL/GenBank/DDBJ databases">
        <authorList>
            <person name="de Groot N.N."/>
        </authorList>
    </citation>
    <scope>NUCLEOTIDE SEQUENCE [LARGE SCALE GENOMIC DNA]</scope>
    <source>
        <strain evidence="1 2">CGMCC 1.8891</strain>
    </source>
</reference>
<sequence length="287" mass="32460">MSRTVLILGASGFAGKAFDRAFFTDGWRIRRYQRGTDPAEAARGVDLIINAMNPPNYHDWARQIPKITELAMTAARVSGARVLIPGNVYVYGRQPGPWSNDTPHSPCSRKGKIRADMEAAWRESRLPVTILRGGDFIDEQRQGQAIGLVVLKKLYTDRVTAMGAPEIQRAYAYLPDFARAAAILSKADDLPVFADIPFPGHNFSINDLVAEIERQTNRRLEINRFPWWALRLSAPFWELGRELFEQRYLYDHSHSLDGACFESLCPHFDHTPLEKVIARLIQLHTSG</sequence>
<dbReference type="AlphaFoldDB" id="A0A1I3U3V5"/>
<name>A0A1I3U3V5_9RHOB</name>
<accession>A0A1I3U3V5</accession>
<protein>
    <submittedName>
        <fullName evidence="1">dTDP-4-dehydrorhamnose reductase</fullName>
    </submittedName>
</protein>
<dbReference type="RefSeq" id="WP_066605688.1">
    <property type="nucleotide sequence ID" value="NZ_FORY01000010.1"/>
</dbReference>
<evidence type="ECO:0000313" key="1">
    <source>
        <dbReference type="EMBL" id="SFJ77423.1"/>
    </source>
</evidence>
<organism evidence="1 2">
    <name type="scientific">Celeribacter halophilus</name>
    <dbReference type="NCBI Taxonomy" id="576117"/>
    <lineage>
        <taxon>Bacteria</taxon>
        <taxon>Pseudomonadati</taxon>
        <taxon>Pseudomonadota</taxon>
        <taxon>Alphaproteobacteria</taxon>
        <taxon>Rhodobacterales</taxon>
        <taxon>Roseobacteraceae</taxon>
        <taxon>Celeribacter</taxon>
    </lineage>
</organism>
<dbReference type="SUPFAM" id="SSF51735">
    <property type="entry name" value="NAD(P)-binding Rossmann-fold domains"/>
    <property type="match status" value="1"/>
</dbReference>
<dbReference type="STRING" id="576117.SAMN04488138_11032"/>
<dbReference type="Proteomes" id="UP000183299">
    <property type="component" value="Unassembled WGS sequence"/>
</dbReference>
<gene>
    <name evidence="1" type="ORF">SAMN04488138_11032</name>
</gene>
<dbReference type="InterPro" id="IPR036291">
    <property type="entry name" value="NAD(P)-bd_dom_sf"/>
</dbReference>
<dbReference type="GeneID" id="98665843"/>
<keyword evidence="2" id="KW-1185">Reference proteome</keyword>